<dbReference type="Pfam" id="PF00486">
    <property type="entry name" value="Trans_reg_C"/>
    <property type="match status" value="1"/>
</dbReference>
<dbReference type="PRINTS" id="PR00364">
    <property type="entry name" value="DISEASERSIST"/>
</dbReference>
<evidence type="ECO:0000256" key="2">
    <source>
        <dbReference type="ARBA" id="ARBA00023015"/>
    </source>
</evidence>
<comment type="similarity">
    <text evidence="1">Belongs to the AfsR/DnrI/RedD regulatory family.</text>
</comment>
<comment type="caution">
    <text evidence="7">The sequence shown here is derived from an EMBL/GenBank/DDBJ whole genome shotgun (WGS) entry which is preliminary data.</text>
</comment>
<evidence type="ECO:0000256" key="4">
    <source>
        <dbReference type="ARBA" id="ARBA00023163"/>
    </source>
</evidence>
<dbReference type="Gene3D" id="1.10.10.10">
    <property type="entry name" value="Winged helix-like DNA-binding domain superfamily/Winged helix DNA-binding domain"/>
    <property type="match status" value="1"/>
</dbReference>
<dbReference type="SUPFAM" id="SSF46894">
    <property type="entry name" value="C-terminal effector domain of the bipartite response regulators"/>
    <property type="match status" value="1"/>
</dbReference>
<evidence type="ECO:0000259" key="6">
    <source>
        <dbReference type="PROSITE" id="PS51755"/>
    </source>
</evidence>
<dbReference type="InterPro" id="IPR027417">
    <property type="entry name" value="P-loop_NTPase"/>
</dbReference>
<dbReference type="PANTHER" id="PTHR35807">
    <property type="entry name" value="TRANSCRIPTIONAL REGULATOR REDD-RELATED"/>
    <property type="match status" value="1"/>
</dbReference>
<sequence>MSVELQEVPRSLHEDAAAAVDLRHRTTAAGDHRSMAGHSPSYHGVQVRLLGAVDLRVGDEVIDVSGVRRKALLAALALGEDQPVSRDLLIDVVWSGSVPATVTNTLQSHVSYLRRRLGTPKAIAATTRGYRLSLGPSGTDAQVAERLVSEAGATADLRDRATKLRSALALWRGMPMVDIRGHLWIDDQAERLGNLRWMAVKALIDTRLRLGQHAQLVPALEELVPEHPFDEDLGGQLMLALYRSGRQADALSAFRRIRERLGDELGIDPGRALRDLEQAILRQDVSLDVLENSSAAAVRAEPLKLLQLPPVSNEVVGRDCELARLDHVLSEARSVSMTMPTVAITGMPGIGKTNLALWWAHVSAAQFPDGQLYAGLHGFESTLDPTAPLDVLIGFLTALGVPADRIPADLDAAVGLYRSHVAGMRLLVVLDGAADAEQVRPLLPSTPGCMAVITSRADLAPLTITNGASQLRLRPLSAGDSLLLVAARLGQTPENAELLLERCAGLPLALAIAASRWRDHFAQEWAAIAANPPAEANVLTMLASDDPATDLRRLFAGSYRHLSEDAADLFRSISTVGIDHRGAGGARFAKLIRELERNSLVERQEDGTFSIHPLLRSFGAELELEARSFHRHLT</sequence>
<dbReference type="InterPro" id="IPR011990">
    <property type="entry name" value="TPR-like_helical_dom_sf"/>
</dbReference>
<keyword evidence="2" id="KW-0805">Transcription regulation</keyword>
<proteinExistence type="inferred from homology"/>
<dbReference type="SMART" id="SM00862">
    <property type="entry name" value="Trans_reg_C"/>
    <property type="match status" value="1"/>
</dbReference>
<dbReference type="Gene3D" id="1.25.40.10">
    <property type="entry name" value="Tetratricopeptide repeat domain"/>
    <property type="match status" value="1"/>
</dbReference>
<dbReference type="InterPro" id="IPR001867">
    <property type="entry name" value="OmpR/PhoB-type_DNA-bd"/>
</dbReference>
<evidence type="ECO:0000256" key="3">
    <source>
        <dbReference type="ARBA" id="ARBA00023125"/>
    </source>
</evidence>
<dbReference type="Pfam" id="PF03704">
    <property type="entry name" value="BTAD"/>
    <property type="match status" value="1"/>
</dbReference>
<feature type="domain" description="OmpR/PhoB-type" evidence="6">
    <location>
        <begin position="37"/>
        <end position="134"/>
    </location>
</feature>
<dbReference type="InterPro" id="IPR005158">
    <property type="entry name" value="BTAD"/>
</dbReference>
<dbReference type="Gene3D" id="3.40.50.300">
    <property type="entry name" value="P-loop containing nucleotide triphosphate hydrolases"/>
    <property type="match status" value="1"/>
</dbReference>
<evidence type="ECO:0000256" key="5">
    <source>
        <dbReference type="PROSITE-ProRule" id="PRU01091"/>
    </source>
</evidence>
<dbReference type="SUPFAM" id="SSF48452">
    <property type="entry name" value="TPR-like"/>
    <property type="match status" value="1"/>
</dbReference>
<dbReference type="InterPro" id="IPR016032">
    <property type="entry name" value="Sig_transdc_resp-reg_C-effctor"/>
</dbReference>
<keyword evidence="3 5" id="KW-0238">DNA-binding</keyword>
<dbReference type="SUPFAM" id="SSF52540">
    <property type="entry name" value="P-loop containing nucleoside triphosphate hydrolases"/>
    <property type="match status" value="1"/>
</dbReference>
<dbReference type="CDD" id="cd15831">
    <property type="entry name" value="BTAD"/>
    <property type="match status" value="1"/>
</dbReference>
<dbReference type="PROSITE" id="PS51755">
    <property type="entry name" value="OMPR_PHOB"/>
    <property type="match status" value="1"/>
</dbReference>
<dbReference type="EMBL" id="BAABAA010000022">
    <property type="protein sequence ID" value="GAA3598667.1"/>
    <property type="molecule type" value="Genomic_DNA"/>
</dbReference>
<name>A0ABP6Z5G8_9ACTN</name>
<gene>
    <name evidence="7" type="ORF">GCM10022235_83120</name>
</gene>
<feature type="DNA-binding region" description="OmpR/PhoB-type" evidence="5">
    <location>
        <begin position="37"/>
        <end position="134"/>
    </location>
</feature>
<dbReference type="PANTHER" id="PTHR35807:SF1">
    <property type="entry name" value="TRANSCRIPTIONAL REGULATOR REDD"/>
    <property type="match status" value="1"/>
</dbReference>
<organism evidence="7 8">
    <name type="scientific">Kribbella ginsengisoli</name>
    <dbReference type="NCBI Taxonomy" id="363865"/>
    <lineage>
        <taxon>Bacteria</taxon>
        <taxon>Bacillati</taxon>
        <taxon>Actinomycetota</taxon>
        <taxon>Actinomycetes</taxon>
        <taxon>Propionibacteriales</taxon>
        <taxon>Kribbellaceae</taxon>
        <taxon>Kribbella</taxon>
    </lineage>
</organism>
<evidence type="ECO:0000313" key="8">
    <source>
        <dbReference type="Proteomes" id="UP001501222"/>
    </source>
</evidence>
<keyword evidence="8" id="KW-1185">Reference proteome</keyword>
<dbReference type="Proteomes" id="UP001501222">
    <property type="component" value="Unassembled WGS sequence"/>
</dbReference>
<evidence type="ECO:0000313" key="7">
    <source>
        <dbReference type="EMBL" id="GAA3598667.1"/>
    </source>
</evidence>
<dbReference type="RefSeq" id="WP_344850219.1">
    <property type="nucleotide sequence ID" value="NZ_BAABAA010000022.1"/>
</dbReference>
<dbReference type="InterPro" id="IPR051677">
    <property type="entry name" value="AfsR-DnrI-RedD_regulator"/>
</dbReference>
<accession>A0ABP6Z5G8</accession>
<keyword evidence="4" id="KW-0804">Transcription</keyword>
<protein>
    <recommendedName>
        <fullName evidence="6">OmpR/PhoB-type domain-containing protein</fullName>
    </recommendedName>
</protein>
<dbReference type="SMART" id="SM01043">
    <property type="entry name" value="BTAD"/>
    <property type="match status" value="1"/>
</dbReference>
<dbReference type="InterPro" id="IPR036388">
    <property type="entry name" value="WH-like_DNA-bd_sf"/>
</dbReference>
<evidence type="ECO:0000256" key="1">
    <source>
        <dbReference type="ARBA" id="ARBA00005820"/>
    </source>
</evidence>
<reference evidence="8" key="1">
    <citation type="journal article" date="2019" name="Int. J. Syst. Evol. Microbiol.">
        <title>The Global Catalogue of Microorganisms (GCM) 10K type strain sequencing project: providing services to taxonomists for standard genome sequencing and annotation.</title>
        <authorList>
            <consortium name="The Broad Institute Genomics Platform"/>
            <consortium name="The Broad Institute Genome Sequencing Center for Infectious Disease"/>
            <person name="Wu L."/>
            <person name="Ma J."/>
        </authorList>
    </citation>
    <scope>NUCLEOTIDE SEQUENCE [LARGE SCALE GENOMIC DNA]</scope>
    <source>
        <strain evidence="8">JCM 16928</strain>
    </source>
</reference>